<evidence type="ECO:0000256" key="1">
    <source>
        <dbReference type="ARBA" id="ARBA00004123"/>
    </source>
</evidence>
<dbReference type="AlphaFoldDB" id="A0AA40I643"/>
<dbReference type="GO" id="GO:0051301">
    <property type="term" value="P:cell division"/>
    <property type="evidence" value="ECO:0007669"/>
    <property type="project" value="UniProtKB-KW"/>
</dbReference>
<keyword evidence="9" id="KW-1185">Reference proteome</keyword>
<name>A0AA40I643_CNENI</name>
<evidence type="ECO:0000313" key="9">
    <source>
        <dbReference type="Proteomes" id="UP001177744"/>
    </source>
</evidence>
<evidence type="ECO:0000256" key="2">
    <source>
        <dbReference type="ARBA" id="ARBA00008029"/>
    </source>
</evidence>
<keyword evidence="6" id="KW-0131">Cell cycle</keyword>
<dbReference type="InterPro" id="IPR008672">
    <property type="entry name" value="Mad1"/>
</dbReference>
<dbReference type="GO" id="GO:0000776">
    <property type="term" value="C:kinetochore"/>
    <property type="evidence" value="ECO:0007669"/>
    <property type="project" value="TreeGrafter"/>
</dbReference>
<dbReference type="GO" id="GO:0072686">
    <property type="term" value="C:mitotic spindle"/>
    <property type="evidence" value="ECO:0007669"/>
    <property type="project" value="TreeGrafter"/>
</dbReference>
<accession>A0AA40I643</accession>
<evidence type="ECO:0000256" key="5">
    <source>
        <dbReference type="ARBA" id="ARBA00023242"/>
    </source>
</evidence>
<dbReference type="Proteomes" id="UP001177744">
    <property type="component" value="Unassembled WGS sequence"/>
</dbReference>
<dbReference type="Gene3D" id="1.20.5.170">
    <property type="match status" value="1"/>
</dbReference>
<comment type="caution">
    <text evidence="8">The sequence shown here is derived from an EMBL/GenBank/DDBJ whole genome shotgun (WGS) entry which is preliminary data.</text>
</comment>
<dbReference type="GO" id="GO:0005635">
    <property type="term" value="C:nuclear envelope"/>
    <property type="evidence" value="ECO:0007669"/>
    <property type="project" value="TreeGrafter"/>
</dbReference>
<sequence>MGSWYSAHREGRTQIGVTTPSLASWVPSWLAWRAPGPAQAGAWHATTACVFRGPASLVSGDSPALLAPRQPGPGQLVLVTRRLSPQARCPPGPALTPRCPPGPAETEAVPPPAELRKQVESAELRNQRLKEVFQAKVQEFRKVCYTLTGYQVDITRESQYRLTSMYAERQDDCLVFKVGLVRGLHAELGVPVVRGAPRRAGGHFWLRGASMPSGPVSGGSRKRGHLWLVGGCTLVTGGLSAPAQLRQHTAPVLAVISGGHWAPCWATPSSVTAVPSLTGWVSNAGSAHGAEVTGRAGRGPCRLACSWIPGRCLSRAARADRPTGGRRRLGHVCRPRLSAGGTGPGLVAASTRSCTCWSLRGGQPVGPAARGGRGNQSAYRFLSGVSWRVQQVVCDVWARAPVCVPGIPGALPGGHAAPAPATAGAARPQRPDVLPQRERAGLRGPPLQVGQGGPFPPVLRPCVGSAVRGVWAVGEACLLSEPTPPERRVLSS</sequence>
<comment type="subcellular location">
    <subcellularLocation>
        <location evidence="1">Nucleus</location>
    </subcellularLocation>
</comment>
<keyword evidence="3" id="KW-0132">Cell division</keyword>
<keyword evidence="4" id="KW-0498">Mitosis</keyword>
<proteinExistence type="inferred from homology"/>
<evidence type="ECO:0000256" key="7">
    <source>
        <dbReference type="SAM" id="MobiDB-lite"/>
    </source>
</evidence>
<dbReference type="PANTHER" id="PTHR23168">
    <property type="entry name" value="MITOTIC SPINDLE ASSEMBLY CHECKPOINT PROTEIN MAD1 MITOTIC ARREST DEFICIENT-LIKE PROTEIN 1"/>
    <property type="match status" value="1"/>
</dbReference>
<comment type="similarity">
    <text evidence="2">Belongs to the MAD1 family.</text>
</comment>
<feature type="region of interest" description="Disordered" evidence="7">
    <location>
        <begin position="89"/>
        <end position="111"/>
    </location>
</feature>
<dbReference type="FunFam" id="1.20.5.170:FF:000051">
    <property type="entry name" value="mitotic spindle assembly checkpoint protein MAD1"/>
    <property type="match status" value="1"/>
</dbReference>
<dbReference type="Pfam" id="PF05557">
    <property type="entry name" value="MAD"/>
    <property type="match status" value="1"/>
</dbReference>
<evidence type="ECO:0000256" key="4">
    <source>
        <dbReference type="ARBA" id="ARBA00022776"/>
    </source>
</evidence>
<evidence type="ECO:0000256" key="3">
    <source>
        <dbReference type="ARBA" id="ARBA00022618"/>
    </source>
</evidence>
<reference evidence="8" key="1">
    <citation type="submission" date="2023-06" db="EMBL/GenBank/DDBJ databases">
        <title>Reference genome for the Northern bat (Eptesicus nilssonii), a most northern bat species.</title>
        <authorList>
            <person name="Laine V.N."/>
            <person name="Pulliainen A.T."/>
            <person name="Lilley T.M."/>
        </authorList>
    </citation>
    <scope>NUCLEOTIDE SEQUENCE</scope>
    <source>
        <strain evidence="8">BLF_Eptnil</strain>
        <tissue evidence="8">Kidney</tissue>
    </source>
</reference>
<keyword evidence="5" id="KW-0539">Nucleus</keyword>
<organism evidence="8 9">
    <name type="scientific">Cnephaeus nilssonii</name>
    <name type="common">Northern bat</name>
    <name type="synonym">Eptesicus nilssonii</name>
    <dbReference type="NCBI Taxonomy" id="3371016"/>
    <lineage>
        <taxon>Eukaryota</taxon>
        <taxon>Metazoa</taxon>
        <taxon>Chordata</taxon>
        <taxon>Craniata</taxon>
        <taxon>Vertebrata</taxon>
        <taxon>Euteleostomi</taxon>
        <taxon>Mammalia</taxon>
        <taxon>Eutheria</taxon>
        <taxon>Laurasiatheria</taxon>
        <taxon>Chiroptera</taxon>
        <taxon>Yangochiroptera</taxon>
        <taxon>Vespertilionidae</taxon>
        <taxon>Cnephaeus</taxon>
    </lineage>
</organism>
<dbReference type="GO" id="GO:0051315">
    <property type="term" value="P:attachment of mitotic spindle microtubules to kinetochore"/>
    <property type="evidence" value="ECO:0007669"/>
    <property type="project" value="TreeGrafter"/>
</dbReference>
<gene>
    <name evidence="8" type="ORF">QTO34_016409</name>
</gene>
<protein>
    <submittedName>
        <fullName evidence="8">Uncharacterized protein</fullName>
    </submittedName>
</protein>
<dbReference type="GO" id="GO:0007094">
    <property type="term" value="P:mitotic spindle assembly checkpoint signaling"/>
    <property type="evidence" value="ECO:0007669"/>
    <property type="project" value="InterPro"/>
</dbReference>
<dbReference type="PANTHER" id="PTHR23168:SF0">
    <property type="entry name" value="MITOTIC SPINDLE ASSEMBLY CHECKPOINT PROTEIN MAD1"/>
    <property type="match status" value="1"/>
</dbReference>
<evidence type="ECO:0000313" key="8">
    <source>
        <dbReference type="EMBL" id="KAK1343629.1"/>
    </source>
</evidence>
<evidence type="ECO:0000256" key="6">
    <source>
        <dbReference type="ARBA" id="ARBA00023306"/>
    </source>
</evidence>
<dbReference type="Gene3D" id="3.30.457.60">
    <property type="match status" value="1"/>
</dbReference>
<dbReference type="EMBL" id="JAULJE010000005">
    <property type="protein sequence ID" value="KAK1343629.1"/>
    <property type="molecule type" value="Genomic_DNA"/>
</dbReference>